<sequence length="101" mass="11405">MQSQKSRLNLIMIVGLCIVSVMRIKSESFILQMTLGPNDEVNVKFDKINFTLDKQHNLTVEDVKCTYNVQFGTSLTKEELETKSGKRLGSKNCKMLTSSSN</sequence>
<evidence type="ECO:0000313" key="2">
    <source>
        <dbReference type="Proteomes" id="UP000050795"/>
    </source>
</evidence>
<evidence type="ECO:0000256" key="1">
    <source>
        <dbReference type="SAM" id="Phobius"/>
    </source>
</evidence>
<protein>
    <submittedName>
        <fullName evidence="3">Uncharacterized protein</fullName>
    </submittedName>
</protein>
<organism evidence="2 3">
    <name type="scientific">Trichobilharzia regenti</name>
    <name type="common">Nasal bird schistosome</name>
    <dbReference type="NCBI Taxonomy" id="157069"/>
    <lineage>
        <taxon>Eukaryota</taxon>
        <taxon>Metazoa</taxon>
        <taxon>Spiralia</taxon>
        <taxon>Lophotrochozoa</taxon>
        <taxon>Platyhelminthes</taxon>
        <taxon>Trematoda</taxon>
        <taxon>Digenea</taxon>
        <taxon>Strigeidida</taxon>
        <taxon>Schistosomatoidea</taxon>
        <taxon>Schistosomatidae</taxon>
        <taxon>Trichobilharzia</taxon>
    </lineage>
</organism>
<reference evidence="2" key="1">
    <citation type="submission" date="2022-06" db="EMBL/GenBank/DDBJ databases">
        <authorList>
            <person name="Berger JAMES D."/>
            <person name="Berger JAMES D."/>
        </authorList>
    </citation>
    <scope>NUCLEOTIDE SEQUENCE [LARGE SCALE GENOMIC DNA]</scope>
</reference>
<keyword evidence="1" id="KW-0472">Membrane</keyword>
<evidence type="ECO:0000313" key="3">
    <source>
        <dbReference type="WBParaSite" id="TREG1_92780.1"/>
    </source>
</evidence>
<dbReference type="WBParaSite" id="TREG1_92780.1">
    <property type="protein sequence ID" value="TREG1_92780.1"/>
    <property type="gene ID" value="TREG1_92780"/>
</dbReference>
<dbReference type="Proteomes" id="UP000050795">
    <property type="component" value="Unassembled WGS sequence"/>
</dbReference>
<keyword evidence="1" id="KW-1133">Transmembrane helix</keyword>
<keyword evidence="2" id="KW-1185">Reference proteome</keyword>
<name>A0AA85KGT6_TRIRE</name>
<feature type="transmembrane region" description="Helical" evidence="1">
    <location>
        <begin position="6"/>
        <end position="24"/>
    </location>
</feature>
<dbReference type="AlphaFoldDB" id="A0AA85KGT6"/>
<reference evidence="3" key="2">
    <citation type="submission" date="2023-11" db="UniProtKB">
        <authorList>
            <consortium name="WormBaseParasite"/>
        </authorList>
    </citation>
    <scope>IDENTIFICATION</scope>
</reference>
<accession>A0AA85KGT6</accession>
<keyword evidence="1" id="KW-0812">Transmembrane</keyword>
<proteinExistence type="predicted"/>